<dbReference type="EMBL" id="BNAR01000027">
    <property type="protein sequence ID" value="GHH62045.1"/>
    <property type="molecule type" value="Genomic_DNA"/>
</dbReference>
<reference evidence="2" key="1">
    <citation type="journal article" date="2019" name="Int. J. Syst. Evol. Microbiol.">
        <title>The Global Catalogue of Microorganisms (GCM) 10K type strain sequencing project: providing services to taxonomists for standard genome sequencing and annotation.</title>
        <authorList>
            <consortium name="The Broad Institute Genomics Platform"/>
            <consortium name="The Broad Institute Genome Sequencing Center for Infectious Disease"/>
            <person name="Wu L."/>
            <person name="Ma J."/>
        </authorList>
    </citation>
    <scope>NUCLEOTIDE SEQUENCE [LARGE SCALE GENOMIC DNA]</scope>
    <source>
        <strain evidence="2">CGMCC 4.7367</strain>
    </source>
</reference>
<organism evidence="1 2">
    <name type="scientific">Lentzea cavernae</name>
    <dbReference type="NCBI Taxonomy" id="2020703"/>
    <lineage>
        <taxon>Bacteria</taxon>
        <taxon>Bacillati</taxon>
        <taxon>Actinomycetota</taxon>
        <taxon>Actinomycetes</taxon>
        <taxon>Pseudonocardiales</taxon>
        <taxon>Pseudonocardiaceae</taxon>
        <taxon>Lentzea</taxon>
    </lineage>
</organism>
<keyword evidence="2" id="KW-1185">Reference proteome</keyword>
<evidence type="ECO:0008006" key="3">
    <source>
        <dbReference type="Google" id="ProtNLM"/>
    </source>
</evidence>
<protein>
    <recommendedName>
        <fullName evidence="3">Pectinesterase inhibitor domain-containing protein</fullName>
    </recommendedName>
</protein>
<evidence type="ECO:0000313" key="1">
    <source>
        <dbReference type="EMBL" id="GHH62045.1"/>
    </source>
</evidence>
<accession>A0ABQ3MXD5</accession>
<comment type="caution">
    <text evidence="1">The sequence shown here is derived from an EMBL/GenBank/DDBJ whole genome shotgun (WGS) entry which is preliminary data.</text>
</comment>
<sequence length="197" mass="21155">MQRPLHEVRDLRLLPRHAAHIHQRGRQVDRIGEEVKGVGHAVHPTQAAWALGRSADTVLCVIKRTLLVISLLLLATGCGEAPAACDRQCGEIRALFTAPCGSQHSGTPADCAAWVGEVSSMTRQLDESLQGKHVQDDVSEVLPRLMTAVGDFENLKCGVVDVDNVSSTDALQAKCNEALIATRGDLGSLYFSAEVPD</sequence>
<name>A0ABQ3MXD5_9PSEU</name>
<dbReference type="Proteomes" id="UP000605568">
    <property type="component" value="Unassembled WGS sequence"/>
</dbReference>
<evidence type="ECO:0000313" key="2">
    <source>
        <dbReference type="Proteomes" id="UP000605568"/>
    </source>
</evidence>
<proteinExistence type="predicted"/>
<gene>
    <name evidence="1" type="ORF">GCM10017774_89250</name>
</gene>